<dbReference type="InterPro" id="IPR002656">
    <property type="entry name" value="Acyl_transf_3_dom"/>
</dbReference>
<feature type="domain" description="Acyltransferase 3" evidence="2">
    <location>
        <begin position="4"/>
        <end position="337"/>
    </location>
</feature>
<feature type="transmembrane region" description="Helical" evidence="1">
    <location>
        <begin position="199"/>
        <end position="216"/>
    </location>
</feature>
<dbReference type="AlphaFoldDB" id="A0A644XQ17"/>
<gene>
    <name evidence="3" type="ORF">SDC9_64702</name>
</gene>
<dbReference type="EMBL" id="VSSQ01002955">
    <property type="protein sequence ID" value="MPM18296.1"/>
    <property type="molecule type" value="Genomic_DNA"/>
</dbReference>
<keyword evidence="1" id="KW-0472">Membrane</keyword>
<reference evidence="3" key="1">
    <citation type="submission" date="2019-08" db="EMBL/GenBank/DDBJ databases">
        <authorList>
            <person name="Kucharzyk K."/>
            <person name="Murdoch R.W."/>
            <person name="Higgins S."/>
            <person name="Loffler F."/>
        </authorList>
    </citation>
    <scope>NUCLEOTIDE SEQUENCE</scope>
</reference>
<feature type="transmembrane region" description="Helical" evidence="1">
    <location>
        <begin position="142"/>
        <end position="163"/>
    </location>
</feature>
<feature type="transmembrane region" description="Helical" evidence="1">
    <location>
        <begin position="286"/>
        <end position="310"/>
    </location>
</feature>
<keyword evidence="1" id="KW-0812">Transmembrane</keyword>
<dbReference type="Pfam" id="PF01757">
    <property type="entry name" value="Acyl_transf_3"/>
    <property type="match status" value="1"/>
</dbReference>
<evidence type="ECO:0000259" key="2">
    <source>
        <dbReference type="Pfam" id="PF01757"/>
    </source>
</evidence>
<accession>A0A644XQ17</accession>
<dbReference type="InterPro" id="IPR050623">
    <property type="entry name" value="Glucan_succinyl_AcylTrfase"/>
</dbReference>
<feature type="transmembrane region" description="Helical" evidence="1">
    <location>
        <begin position="228"/>
        <end position="248"/>
    </location>
</feature>
<name>A0A644XQ17_9ZZZZ</name>
<proteinExistence type="predicted"/>
<feature type="transmembrane region" description="Helical" evidence="1">
    <location>
        <begin position="86"/>
        <end position="104"/>
    </location>
</feature>
<keyword evidence="1" id="KW-1133">Transmembrane helix</keyword>
<evidence type="ECO:0000256" key="1">
    <source>
        <dbReference type="SAM" id="Phobius"/>
    </source>
</evidence>
<feature type="transmembrane region" description="Helical" evidence="1">
    <location>
        <begin position="12"/>
        <end position="30"/>
    </location>
</feature>
<feature type="transmembrane region" description="Helical" evidence="1">
    <location>
        <begin position="322"/>
        <end position="340"/>
    </location>
</feature>
<dbReference type="PANTHER" id="PTHR36927:SF3">
    <property type="entry name" value="GLUCANS BIOSYNTHESIS PROTEIN C"/>
    <property type="match status" value="1"/>
</dbReference>
<protein>
    <recommendedName>
        <fullName evidence="2">Acyltransferase 3 domain-containing protein</fullName>
    </recommendedName>
</protein>
<evidence type="ECO:0000313" key="3">
    <source>
        <dbReference type="EMBL" id="MPM18296.1"/>
    </source>
</evidence>
<feature type="transmembrane region" description="Helical" evidence="1">
    <location>
        <begin position="175"/>
        <end position="193"/>
    </location>
</feature>
<feature type="transmembrane region" description="Helical" evidence="1">
    <location>
        <begin position="254"/>
        <end position="274"/>
    </location>
</feature>
<dbReference type="GO" id="GO:0016747">
    <property type="term" value="F:acyltransferase activity, transferring groups other than amino-acyl groups"/>
    <property type="evidence" value="ECO:0007669"/>
    <property type="project" value="InterPro"/>
</dbReference>
<organism evidence="3">
    <name type="scientific">bioreactor metagenome</name>
    <dbReference type="NCBI Taxonomy" id="1076179"/>
    <lineage>
        <taxon>unclassified sequences</taxon>
        <taxon>metagenomes</taxon>
        <taxon>ecological metagenomes</taxon>
    </lineage>
</organism>
<comment type="caution">
    <text evidence="3">The sequence shown here is derived from an EMBL/GenBank/DDBJ whole genome shotgun (WGS) entry which is preliminary data.</text>
</comment>
<feature type="transmembrane region" description="Helical" evidence="1">
    <location>
        <begin position="42"/>
        <end position="65"/>
    </location>
</feature>
<sequence length="354" mass="39986">MRRHFIDNLRWMCILLLFPYHAAMIFNCWGEGFYVRCAPNEPISAVIIASYTWFMPLLFALAGASSRFAMEKRTIREYILERVKKLLVPFAAGVLLLVPAQTYFAERFHNGYTGGYLTQYRLFFTKFGDLSGYTGGFTVGHLWFLLYLFIISLLALPLMRLFLNGKLFKRRSTPSLLLILSMFLVPLAGSAVLDIGGKSLAEYFLLFLLGFFLFGSDETIDRLERFRLPLGAAAILLTASKLLLFFVLNVRVGFWIDLFDALLGWVCILALIGFGKHRLNSTGPAAAYLSRACFPVYLLHQSVLVAVAFFATKHLASPAAQFFSITVSSAVLTFAAYELIRRIPYVRFLFGIKA</sequence>
<dbReference type="PANTHER" id="PTHR36927">
    <property type="entry name" value="BLR4337 PROTEIN"/>
    <property type="match status" value="1"/>
</dbReference>